<accession>A0A7Z7B246</accession>
<sequence>MRAIIVAFAVASAATITTQVAWAAEGNIFGGPVGGTDIRNAILPANPGFYGALIGAQTIASRAYGDNWSQNSHVNIGLHVSGAAATLMYVYPVKLWGGTLASSVQAQATYGHESFNGRSQYFEGFGDVYSELIAYSKYFGPLWGGKPENAPPGLPYGLTVKAAYSMIFPVGKYNTTDLQTVGHNDYFYIPNFAFTYLTGPNVLGDGLEVSAHLFLDFSSTNSRDRYSSGTVADLDFAVSERVGRWQAGLSGFYGRQWSDDTVNGVKVSPSGKHLGTLSLGPVVAYDIPDWKASIKLKVQLPVEQRNALNITRFLISFSKAL</sequence>
<evidence type="ECO:0000313" key="2">
    <source>
        <dbReference type="EMBL" id="SDH25399.1"/>
    </source>
</evidence>
<evidence type="ECO:0000256" key="1">
    <source>
        <dbReference type="SAM" id="SignalP"/>
    </source>
</evidence>
<dbReference type="Proteomes" id="UP000198900">
    <property type="component" value="Unassembled WGS sequence"/>
</dbReference>
<feature type="chain" id="PRO_5031554126" evidence="1">
    <location>
        <begin position="24"/>
        <end position="321"/>
    </location>
</feature>
<gene>
    <name evidence="2" type="ORF">SAMN04487926_10387</name>
</gene>
<reference evidence="2" key="1">
    <citation type="submission" date="2016-10" db="EMBL/GenBank/DDBJ databases">
        <authorList>
            <person name="Varghese N."/>
            <person name="Submissions S."/>
        </authorList>
    </citation>
    <scope>NUCLEOTIDE SEQUENCE [LARGE SCALE GENOMIC DNA]</scope>
    <source>
        <strain evidence="2">YR281</strain>
    </source>
</reference>
<dbReference type="InterPro" id="IPR025737">
    <property type="entry name" value="FApF"/>
</dbReference>
<proteinExistence type="predicted"/>
<feature type="signal peptide" evidence="1">
    <location>
        <begin position="1"/>
        <end position="23"/>
    </location>
</feature>
<organism evidence="2 3">
    <name type="scientific">Paraburkholderia steynii</name>
    <dbReference type="NCBI Taxonomy" id="1245441"/>
    <lineage>
        <taxon>Bacteria</taxon>
        <taxon>Pseudomonadati</taxon>
        <taxon>Pseudomonadota</taxon>
        <taxon>Betaproteobacteria</taxon>
        <taxon>Burkholderiales</taxon>
        <taxon>Burkholderiaceae</taxon>
        <taxon>Paraburkholderia</taxon>
    </lineage>
</organism>
<dbReference type="AlphaFoldDB" id="A0A7Z7B246"/>
<dbReference type="EMBL" id="FNDI01000003">
    <property type="protein sequence ID" value="SDH25399.1"/>
    <property type="molecule type" value="Genomic_DNA"/>
</dbReference>
<dbReference type="RefSeq" id="WP_167306463.1">
    <property type="nucleotide sequence ID" value="NZ_FNDI01000003.1"/>
</dbReference>
<keyword evidence="1" id="KW-0732">Signal</keyword>
<protein>
    <submittedName>
        <fullName evidence="2">Uncharacterized conserved protein</fullName>
    </submittedName>
</protein>
<evidence type="ECO:0000313" key="3">
    <source>
        <dbReference type="Proteomes" id="UP000198900"/>
    </source>
</evidence>
<dbReference type="Pfam" id="PF13557">
    <property type="entry name" value="Phenol_MetA_deg"/>
    <property type="match status" value="1"/>
</dbReference>
<name>A0A7Z7B246_9BURK</name>
<keyword evidence="3" id="KW-1185">Reference proteome</keyword>
<comment type="caution">
    <text evidence="2">The sequence shown here is derived from an EMBL/GenBank/DDBJ whole genome shotgun (WGS) entry which is preliminary data.</text>
</comment>